<gene>
    <name evidence="5" type="ORF">HNQ61_001572</name>
</gene>
<evidence type="ECO:0000313" key="6">
    <source>
        <dbReference type="Proteomes" id="UP000582837"/>
    </source>
</evidence>
<dbReference type="SMART" id="SM00471">
    <property type="entry name" value="HDc"/>
    <property type="match status" value="1"/>
</dbReference>
<evidence type="ECO:0000259" key="4">
    <source>
        <dbReference type="PROSITE" id="PS51832"/>
    </source>
</evidence>
<dbReference type="InterPro" id="IPR011006">
    <property type="entry name" value="CheY-like_superfamily"/>
</dbReference>
<evidence type="ECO:0000313" key="5">
    <source>
        <dbReference type="EMBL" id="MBB6069955.1"/>
    </source>
</evidence>
<feature type="coiled-coil region" evidence="2">
    <location>
        <begin position="115"/>
        <end position="160"/>
    </location>
</feature>
<dbReference type="PROSITE" id="PS50110">
    <property type="entry name" value="RESPONSE_REGULATORY"/>
    <property type="match status" value="1"/>
</dbReference>
<evidence type="ECO:0000259" key="3">
    <source>
        <dbReference type="PROSITE" id="PS50110"/>
    </source>
</evidence>
<name>A0A841GWZ0_9BACT</name>
<dbReference type="InterPro" id="IPR052020">
    <property type="entry name" value="Cyclic_di-GMP/3'3'-cGAMP_PDE"/>
</dbReference>
<dbReference type="PROSITE" id="PS51832">
    <property type="entry name" value="HD_GYP"/>
    <property type="match status" value="1"/>
</dbReference>
<dbReference type="PANTHER" id="PTHR45228:SF4">
    <property type="entry name" value="LIPOPROTEIN"/>
    <property type="match status" value="1"/>
</dbReference>
<reference evidence="5 6" key="1">
    <citation type="submission" date="2020-08" db="EMBL/GenBank/DDBJ databases">
        <title>Genomic Encyclopedia of Type Strains, Phase IV (KMG-IV): sequencing the most valuable type-strain genomes for metagenomic binning, comparative biology and taxonomic classification.</title>
        <authorList>
            <person name="Goeker M."/>
        </authorList>
    </citation>
    <scope>NUCLEOTIDE SEQUENCE [LARGE SCALE GENOMIC DNA]</scope>
    <source>
        <strain evidence="5 6">DSM 29007</strain>
    </source>
</reference>
<dbReference type="SUPFAM" id="SSF52172">
    <property type="entry name" value="CheY-like"/>
    <property type="match status" value="1"/>
</dbReference>
<dbReference type="Proteomes" id="UP000582837">
    <property type="component" value="Unassembled WGS sequence"/>
</dbReference>
<dbReference type="GO" id="GO:0000160">
    <property type="term" value="P:phosphorelay signal transduction system"/>
    <property type="evidence" value="ECO:0007669"/>
    <property type="project" value="InterPro"/>
</dbReference>
<comment type="caution">
    <text evidence="5">The sequence shown here is derived from an EMBL/GenBank/DDBJ whole genome shotgun (WGS) entry which is preliminary data.</text>
</comment>
<dbReference type="InterPro" id="IPR001789">
    <property type="entry name" value="Sig_transdc_resp-reg_receiver"/>
</dbReference>
<dbReference type="EMBL" id="JACHIA010000003">
    <property type="protein sequence ID" value="MBB6069955.1"/>
    <property type="molecule type" value="Genomic_DNA"/>
</dbReference>
<dbReference type="AlphaFoldDB" id="A0A841GWZ0"/>
<proteinExistence type="predicted"/>
<evidence type="ECO:0000256" key="1">
    <source>
        <dbReference type="PROSITE-ProRule" id="PRU00169"/>
    </source>
</evidence>
<feature type="modified residue" description="4-aspartylphosphate" evidence="1">
    <location>
        <position position="56"/>
    </location>
</feature>
<dbReference type="Pfam" id="PF13487">
    <property type="entry name" value="HD_5"/>
    <property type="match status" value="1"/>
</dbReference>
<dbReference type="InterPro" id="IPR037522">
    <property type="entry name" value="HD_GYP_dom"/>
</dbReference>
<dbReference type="CDD" id="cd00077">
    <property type="entry name" value="HDc"/>
    <property type="match status" value="1"/>
</dbReference>
<protein>
    <submittedName>
        <fullName evidence="5">Response regulator RpfG family c-di-GMP phosphodiesterase</fullName>
    </submittedName>
</protein>
<keyword evidence="6" id="KW-1185">Reference proteome</keyword>
<dbReference type="SUPFAM" id="SSF109604">
    <property type="entry name" value="HD-domain/PDEase-like"/>
    <property type="match status" value="1"/>
</dbReference>
<keyword evidence="2" id="KW-0175">Coiled coil</keyword>
<dbReference type="InterPro" id="IPR003607">
    <property type="entry name" value="HD/PDEase_dom"/>
</dbReference>
<dbReference type="Gene3D" id="1.10.3210.10">
    <property type="entry name" value="Hypothetical protein af1432"/>
    <property type="match status" value="1"/>
</dbReference>
<dbReference type="Gene3D" id="3.40.50.2300">
    <property type="match status" value="1"/>
</dbReference>
<feature type="domain" description="Response regulatory" evidence="3">
    <location>
        <begin position="6"/>
        <end position="122"/>
    </location>
</feature>
<feature type="domain" description="HD-GYP" evidence="4">
    <location>
        <begin position="147"/>
        <end position="337"/>
    </location>
</feature>
<evidence type="ECO:0000256" key="2">
    <source>
        <dbReference type="SAM" id="Coils"/>
    </source>
</evidence>
<keyword evidence="1" id="KW-0597">Phosphoprotein</keyword>
<dbReference type="RefSeq" id="WP_170039560.1">
    <property type="nucleotide sequence ID" value="NZ_JABDTL010000002.1"/>
</dbReference>
<organism evidence="5 6">
    <name type="scientific">Longimicrobium terrae</name>
    <dbReference type="NCBI Taxonomy" id="1639882"/>
    <lineage>
        <taxon>Bacteria</taxon>
        <taxon>Pseudomonadati</taxon>
        <taxon>Gemmatimonadota</taxon>
        <taxon>Longimicrobiia</taxon>
        <taxon>Longimicrobiales</taxon>
        <taxon>Longimicrobiaceae</taxon>
        <taxon>Longimicrobium</taxon>
    </lineage>
</organism>
<sequence length="337" mass="37813">MMFTGRILVVSDRPEVVDELAPIIRNAKHLASVVPDGGQAMQVLEEGLVPDVMITDLGCERSFEEIGYMRRFRDLNRAGCHIVVTEPGAPFSGRGMLGDDRFSVMQRPFDAETVRVQIDEAVSRVEREISALRSETWRSMDRLRREVSDARAEMIQALALTIAARDRYMYGHCQRVADMCDKMAIVLKLSDEKRRLLESAAQLHEIGKISVPIELLQKTEPLNPEELQTIRAHASVGAEIVRGVPSLQPLAPLIEHQGTNHEELCAQVPPTAPEHLLIAVLRVVDAWDAMTSERSYRGAMPREYWEPFLRNGAGTRFHPAVVSALFRVLGEDEQIDS</sequence>
<dbReference type="PANTHER" id="PTHR45228">
    <property type="entry name" value="CYCLIC DI-GMP PHOSPHODIESTERASE TM_0186-RELATED"/>
    <property type="match status" value="1"/>
</dbReference>
<accession>A0A841GWZ0</accession>